<accession>A0A919L0R9</accession>
<reference evidence="1" key="1">
    <citation type="journal article" date="2014" name="Int. J. Syst. Evol. Microbiol.">
        <title>Complete genome sequence of Corynebacterium casei LMG S-19264T (=DSM 44701T), isolated from a smear-ripened cheese.</title>
        <authorList>
            <consortium name="US DOE Joint Genome Institute (JGI-PGF)"/>
            <person name="Walter F."/>
            <person name="Albersmeier A."/>
            <person name="Kalinowski J."/>
            <person name="Ruckert C."/>
        </authorList>
    </citation>
    <scope>NUCLEOTIDE SEQUENCE</scope>
    <source>
        <strain evidence="1">JCM 4646</strain>
    </source>
</reference>
<comment type="caution">
    <text evidence="1">The sequence shown here is derived from an EMBL/GenBank/DDBJ whole genome shotgun (WGS) entry which is preliminary data.</text>
</comment>
<evidence type="ECO:0000313" key="2">
    <source>
        <dbReference type="Proteomes" id="UP000617734"/>
    </source>
</evidence>
<evidence type="ECO:0008006" key="3">
    <source>
        <dbReference type="Google" id="ProtNLM"/>
    </source>
</evidence>
<protein>
    <recommendedName>
        <fullName evidence="3">Secreted protein</fullName>
    </recommendedName>
</protein>
<dbReference type="GeneID" id="95356154"/>
<organism evidence="1 2">
    <name type="scientific">Kitasatospora indigofera</name>
    <dbReference type="NCBI Taxonomy" id="67307"/>
    <lineage>
        <taxon>Bacteria</taxon>
        <taxon>Bacillati</taxon>
        <taxon>Actinomycetota</taxon>
        <taxon>Actinomycetes</taxon>
        <taxon>Kitasatosporales</taxon>
        <taxon>Streptomycetaceae</taxon>
        <taxon>Kitasatospora</taxon>
    </lineage>
</organism>
<sequence>MSVLVILMVCLLAVVAAGALAAPRLRTRRLRERFGPEYSRAVLGHGGDVHAAERELADRLKLLRGVELTPVDAAERELTERELARIQELFVDDPGTAAADADRLLSALLDKVGYPEKGRLGAVSVHHGEFVPGYRAARSTLERAQATRTGTEELRTALIALRELTLDVLRAEYPAGRSRAVRPGRITAAPAGPTPSAG</sequence>
<dbReference type="EMBL" id="BNBO01000043">
    <property type="protein sequence ID" value="GHH79663.1"/>
    <property type="molecule type" value="Genomic_DNA"/>
</dbReference>
<name>A0A919L0R9_9ACTN</name>
<dbReference type="Proteomes" id="UP000617734">
    <property type="component" value="Unassembled WGS sequence"/>
</dbReference>
<keyword evidence="2" id="KW-1185">Reference proteome</keyword>
<proteinExistence type="predicted"/>
<gene>
    <name evidence="1" type="ORF">GCM10018781_58150</name>
</gene>
<reference evidence="1" key="2">
    <citation type="submission" date="2020-09" db="EMBL/GenBank/DDBJ databases">
        <authorList>
            <person name="Sun Q."/>
            <person name="Ohkuma M."/>
        </authorList>
    </citation>
    <scope>NUCLEOTIDE SEQUENCE</scope>
    <source>
        <strain evidence="1">JCM 4646</strain>
    </source>
</reference>
<dbReference type="AlphaFoldDB" id="A0A919L0R9"/>
<evidence type="ECO:0000313" key="1">
    <source>
        <dbReference type="EMBL" id="GHH79663.1"/>
    </source>
</evidence>
<dbReference type="RefSeq" id="WP_190213883.1">
    <property type="nucleotide sequence ID" value="NZ_BNBO01000043.1"/>
</dbReference>